<evidence type="ECO:0008006" key="3">
    <source>
        <dbReference type="Google" id="ProtNLM"/>
    </source>
</evidence>
<dbReference type="InterPro" id="IPR038765">
    <property type="entry name" value="Papain-like_cys_pep_sf"/>
</dbReference>
<reference evidence="2" key="1">
    <citation type="submission" date="2015-05" db="EMBL/GenBank/DDBJ databases">
        <title>Draft genome sequencing of a biphenyl-degrading bacterium, Pseudomonas balearica KF707 (=NBRC110670).</title>
        <authorList>
            <person name="Kimura N."/>
            <person name="Hirose J."/>
            <person name="Watanabe T."/>
            <person name="Suenaga H."/>
            <person name="Fujihara H."/>
            <person name="Noguchi M."/>
            <person name="Hashimoto M."/>
            <person name="Shimodaira J."/>
            <person name="Tsuchikane K."/>
            <person name="Hosoyama A."/>
            <person name="Yamazoe A."/>
            <person name="Fujita N."/>
            <person name="Furukawa K."/>
        </authorList>
    </citation>
    <scope>NUCLEOTIDE SEQUENCE [LARGE SCALE GENOMIC DNA]</scope>
    <source>
        <strain evidence="2">DSM 10086 / NBRC 110670 / KF707</strain>
    </source>
</reference>
<dbReference type="AlphaFoldDB" id="A0AAD1C5I7"/>
<proteinExistence type="predicted"/>
<sequence length="232" mass="26204">MQKPVLRRLGAVLSWQFVVIAALSAGVLLGTAEARASWSPDPALRKAEKRYNRSTSARERLAAWHDLLQGGHRLTEREQLEAVNHGINRLVRFEDDSAVWQRRDYWATPLETLARGAGDCEDFALAKYFSLLQLGVPRDRLRLVYAKALDLNQAHMVLVWQGAPDTEPLVLDNLTDGILPVSQRPDLVLRYAFDTRALYALEDGEVRRIGDSAELPAWRRLLARAEQEGLAR</sequence>
<dbReference type="PANTHER" id="PTHR39327:SF1">
    <property type="entry name" value="BLR5470 PROTEIN"/>
    <property type="match status" value="1"/>
</dbReference>
<dbReference type="Gene3D" id="3.10.620.30">
    <property type="match status" value="1"/>
</dbReference>
<accession>A0AAD1C5I7</accession>
<dbReference type="Proteomes" id="UP000218554">
    <property type="component" value="Chromosome"/>
</dbReference>
<organism evidence="1 2">
    <name type="scientific">Metapseudomonas furukawaii</name>
    <name type="common">Pseudomonas furukawaii</name>
    <dbReference type="NCBI Taxonomy" id="1149133"/>
    <lineage>
        <taxon>Bacteria</taxon>
        <taxon>Pseudomonadati</taxon>
        <taxon>Pseudomonadota</taxon>
        <taxon>Gammaproteobacteria</taxon>
        <taxon>Pseudomonadales</taxon>
        <taxon>Pseudomonadaceae</taxon>
        <taxon>Metapseudomonas</taxon>
    </lineage>
</organism>
<evidence type="ECO:0000313" key="2">
    <source>
        <dbReference type="Proteomes" id="UP000218554"/>
    </source>
</evidence>
<reference evidence="1 2" key="2">
    <citation type="journal article" date="2017" name="Int. J. Syst. Evol. Microbiol.">
        <title>Pseudomonas furukawaii sp. nov., a polychlorinated biphenyl-degrading bacterium isolated from biphenyl-contaminated soil in Japan.</title>
        <authorList>
            <person name="Kimura N."/>
            <person name="Watanabe T."/>
            <person name="Suenaga H."/>
            <person name="Fujihara H."/>
            <person name="Futagami T."/>
            <person name="Goto M."/>
            <person name="Hanada S."/>
            <person name="Hirose J."/>
        </authorList>
    </citation>
    <scope>NUCLEOTIDE SEQUENCE [LARGE SCALE GENOMIC DNA]</scope>
    <source>
        <strain evidence="2">DSM 10086 / NBRC 110670 / KF707</strain>
    </source>
</reference>
<dbReference type="EMBL" id="AP014862">
    <property type="protein sequence ID" value="BAU75999.1"/>
    <property type="molecule type" value="Genomic_DNA"/>
</dbReference>
<keyword evidence="2" id="KW-1185">Reference proteome</keyword>
<dbReference type="PANTHER" id="PTHR39327">
    <property type="match status" value="1"/>
</dbReference>
<dbReference type="InterPro" id="IPR010319">
    <property type="entry name" value="Transglutaminase-like_Cys_pept"/>
</dbReference>
<name>A0AAD1C5I7_METFU</name>
<dbReference type="RefSeq" id="WP_003450327.1">
    <property type="nucleotide sequence ID" value="NZ_AJMR01000110.1"/>
</dbReference>
<gene>
    <name evidence="1" type="ORF">KF707C_43110</name>
</gene>
<protein>
    <recommendedName>
        <fullName evidence="3">Periplasmic protein</fullName>
    </recommendedName>
</protein>
<dbReference type="KEGG" id="pfuw:KF707C_43110"/>
<evidence type="ECO:0000313" key="1">
    <source>
        <dbReference type="EMBL" id="BAU75999.1"/>
    </source>
</evidence>
<dbReference type="Pfam" id="PF06035">
    <property type="entry name" value="Peptidase_C93"/>
    <property type="match status" value="1"/>
</dbReference>
<dbReference type="SUPFAM" id="SSF54001">
    <property type="entry name" value="Cysteine proteinases"/>
    <property type="match status" value="1"/>
</dbReference>